<protein>
    <recommendedName>
        <fullName evidence="11">Transporter</fullName>
    </recommendedName>
</protein>
<dbReference type="OrthoDB" id="9811587at2"/>
<dbReference type="KEGG" id="pgs:CPT03_02275"/>
<evidence type="ECO:0000313" key="10">
    <source>
        <dbReference type="Proteomes" id="UP000223749"/>
    </source>
</evidence>
<dbReference type="AlphaFoldDB" id="A0A2D1U172"/>
<keyword evidence="7" id="KW-0998">Cell outer membrane</keyword>
<evidence type="ECO:0000256" key="3">
    <source>
        <dbReference type="ARBA" id="ARBA00022448"/>
    </source>
</evidence>
<dbReference type="Proteomes" id="UP000223749">
    <property type="component" value="Chromosome"/>
</dbReference>
<comment type="subcellular location">
    <subcellularLocation>
        <location evidence="1">Cell outer membrane</location>
    </subcellularLocation>
</comment>
<dbReference type="SUPFAM" id="SSF56954">
    <property type="entry name" value="Outer membrane efflux proteins (OEP)"/>
    <property type="match status" value="1"/>
</dbReference>
<evidence type="ECO:0000256" key="8">
    <source>
        <dbReference type="SAM" id="SignalP"/>
    </source>
</evidence>
<sequence>MKILYKFVFLACFLISLQATCQTNWTLDSCINYALSHNLELEQSRIQESSTKLQSELQHAKKIPSLSISSNLGLSIGRSVDPTTNEFTNKGITYQSYGLQSNLMLFNWFNVRNSIKSVKYHYQSVSYEVENSKINLKLNLIVAYLSLLEAKKQVKLSNEAILLIHKQILKADSLIVYGRASRINSLKLKSQLAKDSSGLYRSRLNLSQTKLELKQLLNLNGKSEFDIIDSMNNTNDHFNYLLDILPERIVKDVQINHPLQRSSVLEVKSLEYKLKAASAMRMPSLNVNFNVGSNYSSNYKNMYTNSAGYFDQILNTNLSRSVLFSLSVPVFNQKSLDVNVKQAKINLHELELRNSIRSRDLEKLIYSAYNDAIANYKDYQQSLEYLKYSEEAYKLDKLLFENGRISAVELLESLNNLNIGKHNCSSLFYSTILKIMILKLYDNCNSL</sequence>
<comment type="similarity">
    <text evidence="2">Belongs to the outer membrane factor (OMF) (TC 1.B.17) family.</text>
</comment>
<dbReference type="InterPro" id="IPR003423">
    <property type="entry name" value="OMP_efflux"/>
</dbReference>
<evidence type="ECO:0000256" key="7">
    <source>
        <dbReference type="ARBA" id="ARBA00023237"/>
    </source>
</evidence>
<feature type="signal peptide" evidence="8">
    <location>
        <begin position="1"/>
        <end position="21"/>
    </location>
</feature>
<keyword evidence="8" id="KW-0732">Signal</keyword>
<dbReference type="Gene3D" id="1.20.1600.10">
    <property type="entry name" value="Outer membrane efflux proteins (OEP)"/>
    <property type="match status" value="1"/>
</dbReference>
<name>A0A2D1U172_9SPHI</name>
<dbReference type="EMBL" id="CP024091">
    <property type="protein sequence ID" value="ATP55372.1"/>
    <property type="molecule type" value="Genomic_DNA"/>
</dbReference>
<dbReference type="InterPro" id="IPR051906">
    <property type="entry name" value="TolC-like"/>
</dbReference>
<dbReference type="PANTHER" id="PTHR30026">
    <property type="entry name" value="OUTER MEMBRANE PROTEIN TOLC"/>
    <property type="match status" value="1"/>
</dbReference>
<dbReference type="GO" id="GO:1990281">
    <property type="term" value="C:efflux pump complex"/>
    <property type="evidence" value="ECO:0007669"/>
    <property type="project" value="TreeGrafter"/>
</dbReference>
<keyword evidence="6" id="KW-0472">Membrane</keyword>
<gene>
    <name evidence="9" type="ORF">CPT03_02275</name>
</gene>
<dbReference type="RefSeq" id="WP_099437325.1">
    <property type="nucleotide sequence ID" value="NZ_CP024091.1"/>
</dbReference>
<dbReference type="Pfam" id="PF02321">
    <property type="entry name" value="OEP"/>
    <property type="match status" value="2"/>
</dbReference>
<evidence type="ECO:0000256" key="1">
    <source>
        <dbReference type="ARBA" id="ARBA00004442"/>
    </source>
</evidence>
<evidence type="ECO:0008006" key="11">
    <source>
        <dbReference type="Google" id="ProtNLM"/>
    </source>
</evidence>
<reference evidence="9 10" key="1">
    <citation type="submission" date="2017-10" db="EMBL/GenBank/DDBJ databases">
        <title>Whole genome of Pedobacter ginsengisoli T01R-27 isolated from tomato rhizosphere.</title>
        <authorList>
            <person name="Weon H.-Y."/>
            <person name="Lee S.A."/>
            <person name="Sang M.K."/>
            <person name="Song J."/>
        </authorList>
    </citation>
    <scope>NUCLEOTIDE SEQUENCE [LARGE SCALE GENOMIC DNA]</scope>
    <source>
        <strain evidence="9 10">T01R-27</strain>
    </source>
</reference>
<dbReference type="GO" id="GO:0009279">
    <property type="term" value="C:cell outer membrane"/>
    <property type="evidence" value="ECO:0007669"/>
    <property type="project" value="UniProtKB-SubCell"/>
</dbReference>
<evidence type="ECO:0000256" key="5">
    <source>
        <dbReference type="ARBA" id="ARBA00022692"/>
    </source>
</evidence>
<dbReference type="PANTHER" id="PTHR30026:SF20">
    <property type="entry name" value="OUTER MEMBRANE PROTEIN TOLC"/>
    <property type="match status" value="1"/>
</dbReference>
<keyword evidence="5" id="KW-0812">Transmembrane</keyword>
<keyword evidence="3" id="KW-0813">Transport</keyword>
<evidence type="ECO:0000256" key="4">
    <source>
        <dbReference type="ARBA" id="ARBA00022452"/>
    </source>
</evidence>
<keyword evidence="4" id="KW-1134">Transmembrane beta strand</keyword>
<evidence type="ECO:0000313" key="9">
    <source>
        <dbReference type="EMBL" id="ATP55372.1"/>
    </source>
</evidence>
<dbReference type="GO" id="GO:0015288">
    <property type="term" value="F:porin activity"/>
    <property type="evidence" value="ECO:0007669"/>
    <property type="project" value="TreeGrafter"/>
</dbReference>
<accession>A0A2D1U172</accession>
<evidence type="ECO:0000256" key="2">
    <source>
        <dbReference type="ARBA" id="ARBA00007613"/>
    </source>
</evidence>
<feature type="chain" id="PRO_5013635537" description="Transporter" evidence="8">
    <location>
        <begin position="22"/>
        <end position="447"/>
    </location>
</feature>
<dbReference type="GO" id="GO:0015562">
    <property type="term" value="F:efflux transmembrane transporter activity"/>
    <property type="evidence" value="ECO:0007669"/>
    <property type="project" value="InterPro"/>
</dbReference>
<organism evidence="9 10">
    <name type="scientific">Pedobacter ginsengisoli</name>
    <dbReference type="NCBI Taxonomy" id="363852"/>
    <lineage>
        <taxon>Bacteria</taxon>
        <taxon>Pseudomonadati</taxon>
        <taxon>Bacteroidota</taxon>
        <taxon>Sphingobacteriia</taxon>
        <taxon>Sphingobacteriales</taxon>
        <taxon>Sphingobacteriaceae</taxon>
        <taxon>Pedobacter</taxon>
    </lineage>
</organism>
<proteinExistence type="inferred from homology"/>
<evidence type="ECO:0000256" key="6">
    <source>
        <dbReference type="ARBA" id="ARBA00023136"/>
    </source>
</evidence>
<keyword evidence="10" id="KW-1185">Reference proteome</keyword>